<feature type="domain" description="ATP-grasp" evidence="5">
    <location>
        <begin position="121"/>
        <end position="311"/>
    </location>
</feature>
<protein>
    <recommendedName>
        <fullName evidence="5">ATP-grasp domain-containing protein</fullName>
    </recommendedName>
</protein>
<keyword evidence="3 4" id="KW-0067">ATP-binding</keyword>
<keyword evidence="1" id="KW-0436">Ligase</keyword>
<dbReference type="PANTHER" id="PTHR43585:SF2">
    <property type="entry name" value="ATP-GRASP ENZYME FSQD"/>
    <property type="match status" value="1"/>
</dbReference>
<dbReference type="RefSeq" id="WP_056977682.1">
    <property type="nucleotide sequence ID" value="NZ_AYYP01000072.1"/>
</dbReference>
<dbReference type="PANTHER" id="PTHR43585">
    <property type="entry name" value="FUMIPYRROLE BIOSYNTHESIS PROTEIN C"/>
    <property type="match status" value="1"/>
</dbReference>
<dbReference type="PROSITE" id="PS50975">
    <property type="entry name" value="ATP_GRASP"/>
    <property type="match status" value="1"/>
</dbReference>
<evidence type="ECO:0000256" key="1">
    <source>
        <dbReference type="ARBA" id="ARBA00022598"/>
    </source>
</evidence>
<proteinExistence type="predicted"/>
<comment type="caution">
    <text evidence="6">The sequence shown here is derived from an EMBL/GenBank/DDBJ whole genome shotgun (WGS) entry which is preliminary data.</text>
</comment>
<sequence>MTAPLNFIVVSPHFPPNFEPFTLRLHETGFRTLGIGDCPYDQLSPSLKTALTEYYRVDDMEDYNQMYKAVAYFAFKYGKIDRLESHNEYWLLQDAKLRTDFNIPGYKNADVDVIKYKSKMKEVFVKNGIPAAKGQLVKDKEQTEQFISQVGYPVIIKPDSGVGASDTYKVNNQAELESFFTKRQPGVDYFLEEYLEGEIVTFDGLTDQDGKVVFYSSMVYGQPALETVLDACNMYFYEAREIPADLKELGLKSVAAFKITERFFHFEFFRTKDKKLYALELNCRPPGGPSIDLMNHAHQIDLFKAYAVLVKENHFIYGNDCPYNSVYVSRRKGPEYLHSVADVKAKYAAELKDYQEVPAGFADIMGDIGFIFNTKTVEQLKEISAYVHASKQ</sequence>
<evidence type="ECO:0000256" key="2">
    <source>
        <dbReference type="ARBA" id="ARBA00022741"/>
    </source>
</evidence>
<organism evidence="6 7">
    <name type="scientific">Ligilactobacillus agilis DSM 20509</name>
    <dbReference type="NCBI Taxonomy" id="1423718"/>
    <lineage>
        <taxon>Bacteria</taxon>
        <taxon>Bacillati</taxon>
        <taxon>Bacillota</taxon>
        <taxon>Bacilli</taxon>
        <taxon>Lactobacillales</taxon>
        <taxon>Lactobacillaceae</taxon>
        <taxon>Ligilactobacillus</taxon>
    </lineage>
</organism>
<gene>
    <name evidence="6" type="ORF">FC14_GL001095</name>
</gene>
<accession>A0A0R2AEX0</accession>
<dbReference type="AlphaFoldDB" id="A0A0R2AEX0"/>
<dbReference type="Gene3D" id="3.40.50.20">
    <property type="match status" value="1"/>
</dbReference>
<dbReference type="GO" id="GO:0016874">
    <property type="term" value="F:ligase activity"/>
    <property type="evidence" value="ECO:0007669"/>
    <property type="project" value="UniProtKB-KW"/>
</dbReference>
<dbReference type="EMBL" id="AYYP01000072">
    <property type="protein sequence ID" value="KRM62859.1"/>
    <property type="molecule type" value="Genomic_DNA"/>
</dbReference>
<dbReference type="Gene3D" id="3.30.470.20">
    <property type="entry name" value="ATP-grasp fold, B domain"/>
    <property type="match status" value="1"/>
</dbReference>
<evidence type="ECO:0000259" key="5">
    <source>
        <dbReference type="PROSITE" id="PS50975"/>
    </source>
</evidence>
<evidence type="ECO:0000256" key="4">
    <source>
        <dbReference type="PROSITE-ProRule" id="PRU00409"/>
    </source>
</evidence>
<keyword evidence="7" id="KW-1185">Reference proteome</keyword>
<dbReference type="Gene3D" id="3.30.1490.20">
    <property type="entry name" value="ATP-grasp fold, A domain"/>
    <property type="match status" value="1"/>
</dbReference>
<dbReference type="SUPFAM" id="SSF56059">
    <property type="entry name" value="Glutathione synthetase ATP-binding domain-like"/>
    <property type="match status" value="1"/>
</dbReference>
<dbReference type="Pfam" id="PF13535">
    <property type="entry name" value="ATP-grasp_4"/>
    <property type="match status" value="1"/>
</dbReference>
<dbReference type="OrthoDB" id="24041at2"/>
<dbReference type="InterPro" id="IPR013815">
    <property type="entry name" value="ATP_grasp_subdomain_1"/>
</dbReference>
<dbReference type="PATRIC" id="fig|1423718.3.peg.1154"/>
<dbReference type="GO" id="GO:0046872">
    <property type="term" value="F:metal ion binding"/>
    <property type="evidence" value="ECO:0007669"/>
    <property type="project" value="InterPro"/>
</dbReference>
<dbReference type="InterPro" id="IPR052032">
    <property type="entry name" value="ATP-dep_AA_Ligase"/>
</dbReference>
<dbReference type="Proteomes" id="UP000051008">
    <property type="component" value="Unassembled WGS sequence"/>
</dbReference>
<keyword evidence="2 4" id="KW-0547">Nucleotide-binding</keyword>
<reference evidence="6 7" key="1">
    <citation type="journal article" date="2015" name="Genome Announc.">
        <title>Expanding the biotechnology potential of lactobacilli through comparative genomics of 213 strains and associated genera.</title>
        <authorList>
            <person name="Sun Z."/>
            <person name="Harris H.M."/>
            <person name="McCann A."/>
            <person name="Guo C."/>
            <person name="Argimon S."/>
            <person name="Zhang W."/>
            <person name="Yang X."/>
            <person name="Jeffery I.B."/>
            <person name="Cooney J.C."/>
            <person name="Kagawa T.F."/>
            <person name="Liu W."/>
            <person name="Song Y."/>
            <person name="Salvetti E."/>
            <person name="Wrobel A."/>
            <person name="Rasinkangas P."/>
            <person name="Parkhill J."/>
            <person name="Rea M.C."/>
            <person name="O'Sullivan O."/>
            <person name="Ritari J."/>
            <person name="Douillard F.P."/>
            <person name="Paul Ross R."/>
            <person name="Yang R."/>
            <person name="Briner A.E."/>
            <person name="Felis G.E."/>
            <person name="de Vos W.M."/>
            <person name="Barrangou R."/>
            <person name="Klaenhammer T.R."/>
            <person name="Caufield P.W."/>
            <person name="Cui Y."/>
            <person name="Zhang H."/>
            <person name="O'Toole P.W."/>
        </authorList>
    </citation>
    <scope>NUCLEOTIDE SEQUENCE [LARGE SCALE GENOMIC DNA]</scope>
    <source>
        <strain evidence="6 7">DSM 20509</strain>
    </source>
</reference>
<name>A0A0R2AEX0_9LACO</name>
<evidence type="ECO:0000256" key="3">
    <source>
        <dbReference type="ARBA" id="ARBA00022840"/>
    </source>
</evidence>
<dbReference type="InterPro" id="IPR011761">
    <property type="entry name" value="ATP-grasp"/>
</dbReference>
<evidence type="ECO:0000313" key="7">
    <source>
        <dbReference type="Proteomes" id="UP000051008"/>
    </source>
</evidence>
<dbReference type="GO" id="GO:0005524">
    <property type="term" value="F:ATP binding"/>
    <property type="evidence" value="ECO:0007669"/>
    <property type="project" value="UniProtKB-UniRule"/>
</dbReference>
<evidence type="ECO:0000313" key="6">
    <source>
        <dbReference type="EMBL" id="KRM62859.1"/>
    </source>
</evidence>